<evidence type="ECO:0000313" key="3">
    <source>
        <dbReference type="EMBL" id="EAT81825.2"/>
    </source>
</evidence>
<feature type="region of interest" description="Disordered" evidence="1">
    <location>
        <begin position="1"/>
        <end position="25"/>
    </location>
</feature>
<dbReference type="GeneID" id="5977608"/>
<dbReference type="RefSeq" id="XP_001800701.1">
    <property type="nucleotide sequence ID" value="XM_001800649.1"/>
</dbReference>
<dbReference type="EMBL" id="CH445341">
    <property type="protein sequence ID" value="EAT81825.2"/>
    <property type="molecule type" value="Genomic_DNA"/>
</dbReference>
<protein>
    <submittedName>
        <fullName evidence="3">Uncharacterized protein</fullName>
    </submittedName>
</protein>
<evidence type="ECO:0000256" key="1">
    <source>
        <dbReference type="SAM" id="MobiDB-lite"/>
    </source>
</evidence>
<keyword evidence="2" id="KW-0812">Transmembrane</keyword>
<organism evidence="3 4">
    <name type="scientific">Phaeosphaeria nodorum (strain SN15 / ATCC MYA-4574 / FGSC 10173)</name>
    <name type="common">Glume blotch fungus</name>
    <name type="synonym">Parastagonospora nodorum</name>
    <dbReference type="NCBI Taxonomy" id="321614"/>
    <lineage>
        <taxon>Eukaryota</taxon>
        <taxon>Fungi</taxon>
        <taxon>Dikarya</taxon>
        <taxon>Ascomycota</taxon>
        <taxon>Pezizomycotina</taxon>
        <taxon>Dothideomycetes</taxon>
        <taxon>Pleosporomycetidae</taxon>
        <taxon>Pleosporales</taxon>
        <taxon>Pleosporineae</taxon>
        <taxon>Phaeosphaeriaceae</taxon>
        <taxon>Parastagonospora</taxon>
    </lineage>
</organism>
<dbReference type="InParanoid" id="Q0UCT3"/>
<dbReference type="STRING" id="321614.Q0UCT3"/>
<dbReference type="AlphaFoldDB" id="Q0UCT3"/>
<name>Q0UCT3_PHANO</name>
<sequence length="282" mass="31551">MEALDPGSRQSVGLPSINHLDHPDRVKREEADYHRKQSTAMATPLHPYGRAVPICTAINQSSPASAVPGSLGGLLSPPRITTDLWRREGTATSNRPPVAALPYMRPSELNSLCPILHLFPRPLLPHLLLSTTILLLLYLLRQTSDINRQLRGACASSISTYESVFISTVFLWIPPLSTTPKCAKLCIPPIYNYLLCATTISSTIIMAGWARKWPVWRKRRLAAPVSPYGESVKRHLERFDMEASLNEMADGSGRISEFSKTYRQRAYENQRIGMTLLSMWRG</sequence>
<reference evidence="4" key="1">
    <citation type="journal article" date="2007" name="Plant Cell">
        <title>Dothideomycete-plant interactions illuminated by genome sequencing and EST analysis of the wheat pathogen Stagonospora nodorum.</title>
        <authorList>
            <person name="Hane J.K."/>
            <person name="Lowe R.G."/>
            <person name="Solomon P.S."/>
            <person name="Tan K.C."/>
            <person name="Schoch C.L."/>
            <person name="Spatafora J.W."/>
            <person name="Crous P.W."/>
            <person name="Kodira C."/>
            <person name="Birren B.W."/>
            <person name="Galagan J.E."/>
            <person name="Torriani S.F."/>
            <person name="McDonald B.A."/>
            <person name="Oliver R.P."/>
        </authorList>
    </citation>
    <scope>NUCLEOTIDE SEQUENCE [LARGE SCALE GENOMIC DNA]</scope>
    <source>
        <strain evidence="4">SN15 / ATCC MYA-4574 / FGSC 10173</strain>
    </source>
</reference>
<evidence type="ECO:0000256" key="2">
    <source>
        <dbReference type="SAM" id="Phobius"/>
    </source>
</evidence>
<dbReference type="KEGG" id="pno:SNOG_10431"/>
<keyword evidence="2" id="KW-1133">Transmembrane helix</keyword>
<accession>Q0UCT3</accession>
<dbReference type="eggNOG" id="ENOG502R8FY">
    <property type="taxonomic scope" value="Eukaryota"/>
</dbReference>
<dbReference type="HOGENOM" id="CLU_987342_0_0_1"/>
<feature type="transmembrane region" description="Helical" evidence="2">
    <location>
        <begin position="152"/>
        <end position="174"/>
    </location>
</feature>
<dbReference type="VEuPathDB" id="FungiDB:JI435_104310"/>
<gene>
    <name evidence="3" type="ORF">SNOG_10431</name>
</gene>
<keyword evidence="2" id="KW-0472">Membrane</keyword>
<dbReference type="Proteomes" id="UP000001055">
    <property type="component" value="Unassembled WGS sequence"/>
</dbReference>
<evidence type="ECO:0000313" key="4">
    <source>
        <dbReference type="Proteomes" id="UP000001055"/>
    </source>
</evidence>
<feature type="transmembrane region" description="Helical" evidence="2">
    <location>
        <begin position="190"/>
        <end position="210"/>
    </location>
</feature>
<feature type="transmembrane region" description="Helical" evidence="2">
    <location>
        <begin position="123"/>
        <end position="140"/>
    </location>
</feature>
<proteinExistence type="predicted"/>